<dbReference type="InterPro" id="IPR032337">
    <property type="entry name" value="RPRD1A/B_C"/>
</dbReference>
<feature type="region of interest" description="Disordered" evidence="1">
    <location>
        <begin position="615"/>
        <end position="657"/>
    </location>
</feature>
<dbReference type="InterPro" id="IPR008942">
    <property type="entry name" value="ENTH_VHS"/>
</dbReference>
<dbReference type="Gene3D" id="6.10.250.2560">
    <property type="match status" value="1"/>
</dbReference>
<feature type="compositionally biased region" description="Polar residues" evidence="1">
    <location>
        <begin position="889"/>
        <end position="902"/>
    </location>
</feature>
<organism evidence="3">
    <name type="scientific">Homalodisca liturata</name>
    <dbReference type="NCBI Taxonomy" id="320908"/>
    <lineage>
        <taxon>Eukaryota</taxon>
        <taxon>Metazoa</taxon>
        <taxon>Ecdysozoa</taxon>
        <taxon>Arthropoda</taxon>
        <taxon>Hexapoda</taxon>
        <taxon>Insecta</taxon>
        <taxon>Pterygota</taxon>
        <taxon>Neoptera</taxon>
        <taxon>Paraneoptera</taxon>
        <taxon>Hemiptera</taxon>
        <taxon>Auchenorrhyncha</taxon>
        <taxon>Membracoidea</taxon>
        <taxon>Cicadellidae</taxon>
        <taxon>Cicadellinae</taxon>
        <taxon>Proconiini</taxon>
        <taxon>Homalodisca</taxon>
    </lineage>
</organism>
<dbReference type="Pfam" id="PF16566">
    <property type="entry name" value="CREPT"/>
    <property type="match status" value="1"/>
</dbReference>
<dbReference type="GO" id="GO:0030041">
    <property type="term" value="P:actin filament polymerization"/>
    <property type="evidence" value="ECO:0007669"/>
    <property type="project" value="TreeGrafter"/>
</dbReference>
<accession>A0A1B6I0L9</accession>
<feature type="compositionally biased region" description="Pro residues" evidence="1">
    <location>
        <begin position="393"/>
        <end position="409"/>
    </location>
</feature>
<feature type="compositionally biased region" description="Polar residues" evidence="1">
    <location>
        <begin position="356"/>
        <end position="366"/>
    </location>
</feature>
<dbReference type="GO" id="GO:0005884">
    <property type="term" value="C:actin filament"/>
    <property type="evidence" value="ECO:0007669"/>
    <property type="project" value="TreeGrafter"/>
</dbReference>
<evidence type="ECO:0000313" key="3">
    <source>
        <dbReference type="EMBL" id="JAS80469.1"/>
    </source>
</evidence>
<protein>
    <recommendedName>
        <fullName evidence="2">CID domain-containing protein</fullName>
    </recommendedName>
</protein>
<dbReference type="Gene3D" id="1.25.40.90">
    <property type="match status" value="1"/>
</dbReference>
<dbReference type="Pfam" id="PF04818">
    <property type="entry name" value="CID"/>
    <property type="match status" value="1"/>
</dbReference>
<evidence type="ECO:0000256" key="1">
    <source>
        <dbReference type="SAM" id="MobiDB-lite"/>
    </source>
</evidence>
<feature type="compositionally biased region" description="Basic and acidic residues" evidence="1">
    <location>
        <begin position="260"/>
        <end position="270"/>
    </location>
</feature>
<dbReference type="PANTHER" id="PTHR45691:SF6">
    <property type="entry name" value="PROTEIN DIAPHANOUS"/>
    <property type="match status" value="1"/>
</dbReference>
<dbReference type="InterPro" id="IPR051412">
    <property type="entry name" value="Formin_Homology_Diaphanous_sf"/>
</dbReference>
<feature type="region of interest" description="Disordered" evidence="1">
    <location>
        <begin position="356"/>
        <end position="474"/>
    </location>
</feature>
<dbReference type="PROSITE" id="PS51391">
    <property type="entry name" value="CID"/>
    <property type="match status" value="1"/>
</dbReference>
<proteinExistence type="predicted"/>
<feature type="compositionally biased region" description="Polar residues" evidence="1">
    <location>
        <begin position="443"/>
        <end position="453"/>
    </location>
</feature>
<dbReference type="EMBL" id="GECU01027237">
    <property type="protein sequence ID" value="JAS80469.1"/>
    <property type="molecule type" value="Transcribed_RNA"/>
</dbReference>
<dbReference type="PANTHER" id="PTHR45691">
    <property type="entry name" value="PROTEIN DIAPHANOUS"/>
    <property type="match status" value="1"/>
</dbReference>
<feature type="compositionally biased region" description="Pro residues" evidence="1">
    <location>
        <begin position="811"/>
        <end position="822"/>
    </location>
</feature>
<feature type="region of interest" description="Disordered" evidence="1">
    <location>
        <begin position="260"/>
        <end position="334"/>
    </location>
</feature>
<dbReference type="AlphaFoldDB" id="A0A1B6I0L9"/>
<feature type="region of interest" description="Disordered" evidence="1">
    <location>
        <begin position="201"/>
        <end position="231"/>
    </location>
</feature>
<feature type="compositionally biased region" description="Pro residues" evidence="1">
    <location>
        <begin position="845"/>
        <end position="860"/>
    </location>
</feature>
<feature type="compositionally biased region" description="Pro residues" evidence="1">
    <location>
        <begin position="455"/>
        <end position="473"/>
    </location>
</feature>
<feature type="domain" description="CID" evidence="2">
    <location>
        <begin position="1"/>
        <end position="68"/>
    </location>
</feature>
<feature type="non-terminal residue" evidence="3">
    <location>
        <position position="1"/>
    </location>
</feature>
<evidence type="ECO:0000259" key="2">
    <source>
        <dbReference type="PROSITE" id="PS51391"/>
    </source>
</evidence>
<feature type="compositionally biased region" description="Low complexity" evidence="1">
    <location>
        <begin position="429"/>
        <end position="442"/>
    </location>
</feature>
<reference evidence="3" key="1">
    <citation type="submission" date="2015-11" db="EMBL/GenBank/DDBJ databases">
        <title>De novo transcriptome assembly of four potential Pierce s Disease insect vectors from Arizona vineyards.</title>
        <authorList>
            <person name="Tassone E.E."/>
        </authorList>
    </citation>
    <scope>NUCLEOTIDE SEQUENCE</scope>
</reference>
<feature type="compositionally biased region" description="Low complexity" evidence="1">
    <location>
        <begin position="290"/>
        <end position="334"/>
    </location>
</feature>
<sequence>ANDVIQYSKRKGFDFVESWGTALQKATTMVRDDKVKNKILRLFKIWDERSIYDEAFLVDLSGLLSSRKPAQSNQDAQDFQPASLISKIRNCKSLEDDTDYKRKIVNDSHLSLNDADALHSFLKDRRHGADLEQELDEGVDKMMAYISALQAEIKDRTSLIEMLDLSDAFYENQRGEAKIVCNAYRNFSKRVENLKKKLDELTNDLPSPVPSPDINAPSPSPESDIDLPDDNLAGKYSTASSFIGTLVVPEHIQLSNHSDDLYTRAKDSPPRKISYKPPTPPRSYKRKSSPKSYHSPPPTTYISSTTPTLSSSSPSNYSSSSPYQPVTKSNSYTSNTTSYSIPSVAFSHNEGLTYPPTTTYSATNEPYSDMYNPEDNEQMAFNDPPDSYHIPGANPPPPPPMSYTNPPPSSNTYSSTGRNPSPEITYDLTSSSSPAYQSSTPYNSRKFQSSRSYDNPPPVVAPPPDYSVPPPPVNEYNPTLRPFYSSSNNLTMPPLLGEDCPPSAINGLDSFLQGDSVNDDSPNAPPLLGSGFSSFMGNINLPFDFQKGLFSEVSCDDTPASPPGNVLDDSTSQIEYFSDSNHDVEGKPIEVINRTKQPDLSELLKVISMQGVAKGGVELPPPSPSVPPPPLPPTVLDDYPSEPEDHDKPWSQPPLLPPKFPTWGHDDWSDTPASPPLYEKSGFSEPIEFEEGDSLALGDTDTDLRSLGLQGDIDHRNLISLTSSPRDEAVWSSTTDTDYRKLVLAPKRGAQDDNVESVDMEMSSEEETEAEVLKPAVSFSLTPQIKPLAESPLVEKEEPKVKKLLNIAISPPPRLPEPPPLPNVNDIFPELDSGGEADEIMDKIPSPPVPPLPPPMPIPPLQTGQEVPVINPSGGYHPQRPPRGFFSPRFNNQRQRYPQWQANPNNNMRPRPPPMSGPRFRPDNNFRGRPPWYRGNNRPPRFGGW</sequence>
<dbReference type="InterPro" id="IPR006569">
    <property type="entry name" value="CID_dom"/>
</dbReference>
<feature type="compositionally biased region" description="Pro residues" evidence="1">
    <location>
        <begin position="619"/>
        <end position="633"/>
    </location>
</feature>
<feature type="region of interest" description="Disordered" evidence="1">
    <location>
        <begin position="811"/>
        <end position="945"/>
    </location>
</feature>
<gene>
    <name evidence="3" type="ORF">g.18604</name>
</gene>
<name>A0A1B6I0L9_9HEMI</name>